<organism evidence="3 4">
    <name type="scientific">Stichopus japonicus</name>
    <name type="common">Sea cucumber</name>
    <dbReference type="NCBI Taxonomy" id="307972"/>
    <lineage>
        <taxon>Eukaryota</taxon>
        <taxon>Metazoa</taxon>
        <taxon>Echinodermata</taxon>
        <taxon>Eleutherozoa</taxon>
        <taxon>Echinozoa</taxon>
        <taxon>Holothuroidea</taxon>
        <taxon>Aspidochirotacea</taxon>
        <taxon>Aspidochirotida</taxon>
        <taxon>Stichopodidae</taxon>
        <taxon>Apostichopus</taxon>
    </lineage>
</organism>
<dbReference type="SMART" id="SM00214">
    <property type="entry name" value="VWC"/>
    <property type="match status" value="2"/>
</dbReference>
<dbReference type="PROSITE" id="PS01208">
    <property type="entry name" value="VWFC_1"/>
    <property type="match status" value="2"/>
</dbReference>
<keyword evidence="1" id="KW-0732">Signal</keyword>
<evidence type="ECO:0000313" key="3">
    <source>
        <dbReference type="EMBL" id="PIK51256.1"/>
    </source>
</evidence>
<dbReference type="PANTHER" id="PTHR46439">
    <property type="entry name" value="CYSTEINE-RICH MOTOR NEURON 1 PROTEIN"/>
    <property type="match status" value="1"/>
</dbReference>
<sequence length="163" mass="17537">MTTSLFLAALALGVFPSVLSESSSSSSYSSYSFDVFQMRPCAYNGKFYMHGQTWEPLPCASCTCRNLISYCTIDTCPACDGSLTEPVGDQCCGTCDGETVEPNEEDFCVWRGVTYQNGDSFTLNPCTDCTCEAGKGKCEVRSCGPAECDDPVEVEGECCLVCP</sequence>
<evidence type="ECO:0000313" key="4">
    <source>
        <dbReference type="Proteomes" id="UP000230750"/>
    </source>
</evidence>
<feature type="chain" id="PRO_5013896695" evidence="1">
    <location>
        <begin position="21"/>
        <end position="163"/>
    </location>
</feature>
<proteinExistence type="predicted"/>
<dbReference type="InterPro" id="IPR052624">
    <property type="entry name" value="CRIM1"/>
</dbReference>
<reference evidence="3 4" key="1">
    <citation type="journal article" date="2017" name="PLoS Biol.">
        <title>The sea cucumber genome provides insights into morphological evolution and visceral regeneration.</title>
        <authorList>
            <person name="Zhang X."/>
            <person name="Sun L."/>
            <person name="Yuan J."/>
            <person name="Sun Y."/>
            <person name="Gao Y."/>
            <person name="Zhang L."/>
            <person name="Li S."/>
            <person name="Dai H."/>
            <person name="Hamel J.F."/>
            <person name="Liu C."/>
            <person name="Yu Y."/>
            <person name="Liu S."/>
            <person name="Lin W."/>
            <person name="Guo K."/>
            <person name="Jin S."/>
            <person name="Xu P."/>
            <person name="Storey K.B."/>
            <person name="Huan P."/>
            <person name="Zhang T."/>
            <person name="Zhou Y."/>
            <person name="Zhang J."/>
            <person name="Lin C."/>
            <person name="Li X."/>
            <person name="Xing L."/>
            <person name="Huo D."/>
            <person name="Sun M."/>
            <person name="Wang L."/>
            <person name="Mercier A."/>
            <person name="Li F."/>
            <person name="Yang H."/>
            <person name="Xiang J."/>
        </authorList>
    </citation>
    <scope>NUCLEOTIDE SEQUENCE [LARGE SCALE GENOMIC DNA]</scope>
    <source>
        <strain evidence="3">Shaxun</strain>
        <tissue evidence="3">Muscle</tissue>
    </source>
</reference>
<dbReference type="Gene3D" id="2.10.70.10">
    <property type="entry name" value="Complement Module, domain 1"/>
    <property type="match status" value="1"/>
</dbReference>
<name>A0A2G8KTC7_STIJA</name>
<dbReference type="Pfam" id="PF23334">
    <property type="entry name" value="VWC2L_2nd"/>
    <property type="match status" value="1"/>
</dbReference>
<evidence type="ECO:0000256" key="1">
    <source>
        <dbReference type="SAM" id="SignalP"/>
    </source>
</evidence>
<dbReference type="Proteomes" id="UP000230750">
    <property type="component" value="Unassembled WGS sequence"/>
</dbReference>
<keyword evidence="4" id="KW-1185">Reference proteome</keyword>
<evidence type="ECO:0000259" key="2">
    <source>
        <dbReference type="PROSITE" id="PS50184"/>
    </source>
</evidence>
<dbReference type="GO" id="GO:0005886">
    <property type="term" value="C:plasma membrane"/>
    <property type="evidence" value="ECO:0007669"/>
    <property type="project" value="TreeGrafter"/>
</dbReference>
<comment type="caution">
    <text evidence="3">The sequence shown here is derived from an EMBL/GenBank/DDBJ whole genome shotgun (WGS) entry which is preliminary data.</text>
</comment>
<protein>
    <submittedName>
        <fullName evidence="3">Putative cysteine-rich motor neuron 1 protein</fullName>
    </submittedName>
</protein>
<dbReference type="PROSITE" id="PS50184">
    <property type="entry name" value="VWFC_2"/>
    <property type="match status" value="2"/>
</dbReference>
<dbReference type="STRING" id="307972.A0A2G8KTC7"/>
<dbReference type="EMBL" id="MRZV01000382">
    <property type="protein sequence ID" value="PIK51256.1"/>
    <property type="molecule type" value="Genomic_DNA"/>
</dbReference>
<dbReference type="PANTHER" id="PTHR46439:SF1">
    <property type="entry name" value="CYSTEINE-RICH MOTOR NEURON 1 PROTEIN"/>
    <property type="match status" value="1"/>
</dbReference>
<dbReference type="Pfam" id="PF00093">
    <property type="entry name" value="VWC"/>
    <property type="match status" value="1"/>
</dbReference>
<dbReference type="OrthoDB" id="6101366at2759"/>
<gene>
    <name evidence="3" type="ORF">BSL78_11859</name>
</gene>
<dbReference type="InterPro" id="IPR001007">
    <property type="entry name" value="VWF_dom"/>
</dbReference>
<feature type="domain" description="VWFC" evidence="2">
    <location>
        <begin position="39"/>
        <end position="96"/>
    </location>
</feature>
<dbReference type="Gene3D" id="6.20.200.20">
    <property type="match status" value="1"/>
</dbReference>
<feature type="domain" description="VWFC" evidence="2">
    <location>
        <begin position="106"/>
        <end position="163"/>
    </location>
</feature>
<dbReference type="SUPFAM" id="SSF57603">
    <property type="entry name" value="FnI-like domain"/>
    <property type="match status" value="2"/>
</dbReference>
<dbReference type="AlphaFoldDB" id="A0A2G8KTC7"/>
<feature type="signal peptide" evidence="1">
    <location>
        <begin position="1"/>
        <end position="20"/>
    </location>
</feature>
<accession>A0A2G8KTC7</accession>